<gene>
    <name evidence="4" type="ORF">AKL17_2199</name>
</gene>
<dbReference type="GO" id="GO:0004222">
    <property type="term" value="F:metalloendopeptidase activity"/>
    <property type="evidence" value="ECO:0007669"/>
    <property type="project" value="TreeGrafter"/>
</dbReference>
<dbReference type="InterPro" id="IPR050570">
    <property type="entry name" value="Cell_wall_metabolism_enzyme"/>
</dbReference>
<accession>A0A159Z337</accession>
<feature type="signal peptide" evidence="2">
    <location>
        <begin position="1"/>
        <end position="33"/>
    </location>
</feature>
<dbReference type="SUPFAM" id="SSF51261">
    <property type="entry name" value="Duplicated hybrid motif"/>
    <property type="match status" value="1"/>
</dbReference>
<dbReference type="InterPro" id="IPR016047">
    <property type="entry name" value="M23ase_b-sheet_dom"/>
</dbReference>
<reference evidence="4 5" key="1">
    <citation type="submission" date="2015-09" db="EMBL/GenBank/DDBJ databases">
        <title>Complete genome sequence of Defluviimonas alba cai42t isolated from an oilfield in Xinjiang.</title>
        <authorList>
            <person name="Geng S."/>
            <person name="Pan X."/>
            <person name="Wu X."/>
        </authorList>
    </citation>
    <scope>NUCLEOTIDE SEQUENCE [LARGE SCALE GENOMIC DNA]</scope>
    <source>
        <strain evidence="5">cai42</strain>
    </source>
</reference>
<dbReference type="CDD" id="cd12797">
    <property type="entry name" value="M23_peptidase"/>
    <property type="match status" value="1"/>
</dbReference>
<dbReference type="STRING" id="1335048.AKL17_2199"/>
<evidence type="ECO:0000256" key="2">
    <source>
        <dbReference type="SAM" id="SignalP"/>
    </source>
</evidence>
<dbReference type="PANTHER" id="PTHR21666">
    <property type="entry name" value="PEPTIDASE-RELATED"/>
    <property type="match status" value="1"/>
</dbReference>
<dbReference type="PANTHER" id="PTHR21666:SF270">
    <property type="entry name" value="MUREIN HYDROLASE ACTIVATOR ENVC"/>
    <property type="match status" value="1"/>
</dbReference>
<dbReference type="PROSITE" id="PS51257">
    <property type="entry name" value="PROKAR_LIPOPROTEIN"/>
    <property type="match status" value="1"/>
</dbReference>
<dbReference type="EMBL" id="CP012661">
    <property type="protein sequence ID" value="AMY69445.1"/>
    <property type="molecule type" value="Genomic_DNA"/>
</dbReference>
<feature type="domain" description="LysM" evidence="3">
    <location>
        <begin position="177"/>
        <end position="221"/>
    </location>
</feature>
<dbReference type="Pfam" id="PF01476">
    <property type="entry name" value="LysM"/>
    <property type="match status" value="2"/>
</dbReference>
<evidence type="ECO:0000259" key="3">
    <source>
        <dbReference type="PROSITE" id="PS51782"/>
    </source>
</evidence>
<keyword evidence="5" id="KW-1185">Reference proteome</keyword>
<evidence type="ECO:0000313" key="5">
    <source>
        <dbReference type="Proteomes" id="UP000076128"/>
    </source>
</evidence>
<dbReference type="PROSITE" id="PS51782">
    <property type="entry name" value="LYSM"/>
    <property type="match status" value="1"/>
</dbReference>
<protein>
    <submittedName>
        <fullName evidence="4">M23 family peptidase</fullName>
    </submittedName>
</protein>
<feature type="compositionally biased region" description="Low complexity" evidence="1">
    <location>
        <begin position="251"/>
        <end position="266"/>
    </location>
</feature>
<feature type="chain" id="PRO_5007812004" evidence="2">
    <location>
        <begin position="34"/>
        <end position="398"/>
    </location>
</feature>
<dbReference type="InterPro" id="IPR018392">
    <property type="entry name" value="LysM"/>
</dbReference>
<organism evidence="4 5">
    <name type="scientific">Frigidibacter mobilis</name>
    <dbReference type="NCBI Taxonomy" id="1335048"/>
    <lineage>
        <taxon>Bacteria</taxon>
        <taxon>Pseudomonadati</taxon>
        <taxon>Pseudomonadota</taxon>
        <taxon>Alphaproteobacteria</taxon>
        <taxon>Rhodobacterales</taxon>
        <taxon>Paracoccaceae</taxon>
        <taxon>Frigidibacter</taxon>
    </lineage>
</organism>
<dbReference type="InterPro" id="IPR011055">
    <property type="entry name" value="Dup_hybrid_motif"/>
</dbReference>
<keyword evidence="2" id="KW-0732">Signal</keyword>
<dbReference type="PATRIC" id="fig|1335048.3.peg.2293"/>
<dbReference type="SMART" id="SM00257">
    <property type="entry name" value="LysM"/>
    <property type="match status" value="2"/>
</dbReference>
<dbReference type="InterPro" id="IPR036779">
    <property type="entry name" value="LysM_dom_sf"/>
</dbReference>
<proteinExistence type="predicted"/>
<name>A0A159Z337_9RHOB</name>
<dbReference type="Gene3D" id="2.70.70.10">
    <property type="entry name" value="Glucose Permease (Domain IIA)"/>
    <property type="match status" value="1"/>
</dbReference>
<evidence type="ECO:0000313" key="4">
    <source>
        <dbReference type="EMBL" id="AMY69445.1"/>
    </source>
</evidence>
<dbReference type="Pfam" id="PF01551">
    <property type="entry name" value="Peptidase_M23"/>
    <property type="match status" value="1"/>
</dbReference>
<dbReference type="RefSeq" id="WP_417935745.1">
    <property type="nucleotide sequence ID" value="NZ_CP012661.1"/>
</dbReference>
<dbReference type="KEGG" id="daa:AKL17_2199"/>
<dbReference type="CDD" id="cd00118">
    <property type="entry name" value="LysM"/>
    <property type="match status" value="1"/>
</dbReference>
<dbReference type="Gene3D" id="3.10.350.10">
    <property type="entry name" value="LysM domain"/>
    <property type="match status" value="2"/>
</dbReference>
<feature type="region of interest" description="Disordered" evidence="1">
    <location>
        <begin position="234"/>
        <end position="277"/>
    </location>
</feature>
<dbReference type="Proteomes" id="UP000076128">
    <property type="component" value="Chromosome"/>
</dbReference>
<dbReference type="AlphaFoldDB" id="A0A159Z337"/>
<sequence length="398" mass="40353">MPRMIPDTLTLAAAPRRKPMRAALAGLSLLALAACQQSAGGFDMDLRSLGDGFSTTEAARNATAQRPQPDGRGVISYPNYQVAVAGRGDTVRTVAARVGLGADELARFNAVSADAALNPGEVLALPGRVTAAPVSGGSVTGGPIDITTIASGAIDRAQVPAGTVTAAAPAPTGTEPVRHRVVRGETAYTIARAYGVSVRSLADWNGLTGEMTVREGQYLLIPVVVAGVTQPANVTSAPGQGSATPAPPSASQPLPAERTVTASTPVATPPAPDLGGQTAASASAKFVMPVQGSIIRGYAPKKNDGIDISAAAGATVKAADAGTVAAITKDTDQVPILVIRHPGNLLTVYANIDGITVAKGATVARGQAIAKVRAGNPAFMHFEVRDGYDSVDPMKYLQ</sequence>
<evidence type="ECO:0000256" key="1">
    <source>
        <dbReference type="SAM" id="MobiDB-lite"/>
    </source>
</evidence>